<proteinExistence type="predicted"/>
<gene>
    <name evidence="1" type="ORF">soil367_17740</name>
</gene>
<name>A0A4P7XMY9_9ALTE</name>
<reference evidence="1 2" key="1">
    <citation type="submission" date="2018-07" db="EMBL/GenBank/DDBJ databases">
        <title>Marsedoiliclastica nanhaica gen. nov. sp. nov., a novel marine hydrocarbonoclastic bacterium isolated from an in-situ enriched hydrocarbon-degrading consortium in deep-sea sediment.</title>
        <authorList>
            <person name="Dong C."/>
            <person name="Ma T."/>
            <person name="Liu R."/>
            <person name="Shao Z."/>
        </authorList>
    </citation>
    <scope>NUCLEOTIDE SEQUENCE [LARGE SCALE GENOMIC DNA]</scope>
    <source>
        <strain evidence="2">soil36-7</strain>
    </source>
</reference>
<dbReference type="KEGG" id="hmi:soil367_17740"/>
<accession>A0A4P7XMY9</accession>
<organism evidence="1 2">
    <name type="scientific">Hydrocarboniclastica marina</name>
    <dbReference type="NCBI Taxonomy" id="2259620"/>
    <lineage>
        <taxon>Bacteria</taxon>
        <taxon>Pseudomonadati</taxon>
        <taxon>Pseudomonadota</taxon>
        <taxon>Gammaproteobacteria</taxon>
        <taxon>Alteromonadales</taxon>
        <taxon>Alteromonadaceae</taxon>
        <taxon>Hydrocarboniclastica</taxon>
    </lineage>
</organism>
<dbReference type="AlphaFoldDB" id="A0A4P7XMY9"/>
<keyword evidence="2" id="KW-1185">Reference proteome</keyword>
<evidence type="ECO:0008006" key="3">
    <source>
        <dbReference type="Google" id="ProtNLM"/>
    </source>
</evidence>
<dbReference type="OrthoDB" id="6399918at2"/>
<protein>
    <recommendedName>
        <fullName evidence="3">DUF4365 domain-containing protein</fullName>
    </recommendedName>
</protein>
<dbReference type="RefSeq" id="WP_136550329.1">
    <property type="nucleotide sequence ID" value="NZ_CP031093.1"/>
</dbReference>
<sequence>MKLERINYKDLNARAQETYNFHKIAAVLADYGYNCIWLSNDWNGADFIAVHVDGVSDIKVQLKGCVSFAKKYRGKNLYIGFYDLDNLYLYPHDLILDQVEQDISDKKWLEKGTYFRTSITKRFRDLLEPYKIANIS</sequence>
<dbReference type="EMBL" id="CP031093">
    <property type="protein sequence ID" value="QCF27617.1"/>
    <property type="molecule type" value="Genomic_DNA"/>
</dbReference>
<evidence type="ECO:0000313" key="2">
    <source>
        <dbReference type="Proteomes" id="UP000298049"/>
    </source>
</evidence>
<dbReference type="Proteomes" id="UP000298049">
    <property type="component" value="Chromosome"/>
</dbReference>
<evidence type="ECO:0000313" key="1">
    <source>
        <dbReference type="EMBL" id="QCF27617.1"/>
    </source>
</evidence>